<dbReference type="Gene3D" id="3.10.620.30">
    <property type="match status" value="1"/>
</dbReference>
<evidence type="ECO:0000313" key="2">
    <source>
        <dbReference type="EMBL" id="RXW32770.1"/>
    </source>
</evidence>
<dbReference type="OrthoDB" id="9804023at2"/>
<dbReference type="InterPro" id="IPR038765">
    <property type="entry name" value="Papain-like_cys_pep_sf"/>
</dbReference>
<gene>
    <name evidence="2" type="ORF">C1706_06425</name>
</gene>
<reference evidence="2 3" key="1">
    <citation type="submission" date="2018-01" db="EMBL/GenBank/DDBJ databases">
        <title>Lactibacter flavus gen. nov., sp. nov., a novel bacterium of the family Propionibacteriaceae isolated from raw milk and dairy products.</title>
        <authorList>
            <person name="Wenning M."/>
            <person name="Breitenwieser F."/>
            <person name="Huptas C."/>
            <person name="von Neubeck M."/>
            <person name="Busse H.-J."/>
            <person name="Scherer S."/>
        </authorList>
    </citation>
    <scope>NUCLEOTIDE SEQUENCE [LARGE SCALE GENOMIC DNA]</scope>
    <source>
        <strain evidence="2 3">VG341</strain>
    </source>
</reference>
<dbReference type="Pfam" id="PF08379">
    <property type="entry name" value="Bact_transglu_N"/>
    <property type="match status" value="1"/>
</dbReference>
<accession>A0A4Q2EGU1</accession>
<dbReference type="PANTHER" id="PTHR33490">
    <property type="entry name" value="BLR5614 PROTEIN-RELATED"/>
    <property type="match status" value="1"/>
</dbReference>
<feature type="domain" description="Transglutaminase-like" evidence="1">
    <location>
        <begin position="170"/>
        <end position="237"/>
    </location>
</feature>
<proteinExistence type="predicted"/>
<dbReference type="Proteomes" id="UP000290624">
    <property type="component" value="Unassembled WGS sequence"/>
</dbReference>
<dbReference type="PANTHER" id="PTHR33490:SF6">
    <property type="entry name" value="SLL1049 PROTEIN"/>
    <property type="match status" value="1"/>
</dbReference>
<protein>
    <submittedName>
        <fullName evidence="2">Transglutaminase family protein</fullName>
    </submittedName>
</protein>
<organism evidence="2 3">
    <name type="scientific">Propioniciclava flava</name>
    <dbReference type="NCBI Taxonomy" id="2072026"/>
    <lineage>
        <taxon>Bacteria</taxon>
        <taxon>Bacillati</taxon>
        <taxon>Actinomycetota</taxon>
        <taxon>Actinomycetes</taxon>
        <taxon>Propionibacteriales</taxon>
        <taxon>Propionibacteriaceae</taxon>
        <taxon>Propioniciclava</taxon>
    </lineage>
</organism>
<dbReference type="SUPFAM" id="SSF54001">
    <property type="entry name" value="Cysteine proteinases"/>
    <property type="match status" value="1"/>
</dbReference>
<dbReference type="AlphaFoldDB" id="A0A4Q2EGU1"/>
<dbReference type="Pfam" id="PF01841">
    <property type="entry name" value="Transglut_core"/>
    <property type="match status" value="1"/>
</dbReference>
<dbReference type="InterPro" id="IPR002931">
    <property type="entry name" value="Transglutaminase-like"/>
</dbReference>
<sequence>MTATTLRVVHSTGYRYDGGATSSFNEVRMTPLSDGNQVVLHTRLDVSPTAWTHAYTDYWGTAVTSFEVHELHDHLRVVSTSTVDVDRSTDTDRSASWETLRSPQLLSDFAEFLECRPLVAPHPDLAASITEASARAATPEALVASARELIAERISYVPGVTSVSTTAQEVWSKGAGVCQDLSHLTIGALRVAGVPARYVSGYLVADSGQELDEPTTGQSHAWIEYWAGSWVPLDPTNSGVVGNDHVVVGRGRDYSDVPPMRGIFTGGPAEDMYVEVSITRMR</sequence>
<dbReference type="SMART" id="SM00460">
    <property type="entry name" value="TGc"/>
    <property type="match status" value="1"/>
</dbReference>
<name>A0A4Q2EGU1_9ACTN</name>
<dbReference type="InterPro" id="IPR013589">
    <property type="entry name" value="Bac_transglu_N"/>
</dbReference>
<keyword evidence="3" id="KW-1185">Reference proteome</keyword>
<evidence type="ECO:0000313" key="3">
    <source>
        <dbReference type="Proteomes" id="UP000290624"/>
    </source>
</evidence>
<comment type="caution">
    <text evidence="2">The sequence shown here is derived from an EMBL/GenBank/DDBJ whole genome shotgun (WGS) entry which is preliminary data.</text>
</comment>
<dbReference type="RefSeq" id="WP_129458382.1">
    <property type="nucleotide sequence ID" value="NZ_PPCV01000003.1"/>
</dbReference>
<dbReference type="EMBL" id="PPCV01000003">
    <property type="protein sequence ID" value="RXW32770.1"/>
    <property type="molecule type" value="Genomic_DNA"/>
</dbReference>
<evidence type="ECO:0000259" key="1">
    <source>
        <dbReference type="SMART" id="SM00460"/>
    </source>
</evidence>